<feature type="chain" id="PRO_5020581093" description="26 kDa periplasmic immunogenic protein" evidence="1">
    <location>
        <begin position="22"/>
        <end position="242"/>
    </location>
</feature>
<dbReference type="GO" id="GO:0006974">
    <property type="term" value="P:DNA damage response"/>
    <property type="evidence" value="ECO:0007669"/>
    <property type="project" value="TreeGrafter"/>
</dbReference>
<evidence type="ECO:0008006" key="4">
    <source>
        <dbReference type="Google" id="ProtNLM"/>
    </source>
</evidence>
<comment type="caution">
    <text evidence="2">The sequence shown here is derived from an EMBL/GenBank/DDBJ whole genome shotgun (WGS) entry which is preliminary data.</text>
</comment>
<dbReference type="Proteomes" id="UP000295493">
    <property type="component" value="Unassembled WGS sequence"/>
</dbReference>
<evidence type="ECO:0000256" key="1">
    <source>
        <dbReference type="SAM" id="SignalP"/>
    </source>
</evidence>
<evidence type="ECO:0000313" key="3">
    <source>
        <dbReference type="Proteomes" id="UP000295493"/>
    </source>
</evidence>
<keyword evidence="3" id="KW-1185">Reference proteome</keyword>
<dbReference type="PANTHER" id="PTHR34387">
    <property type="entry name" value="SLR1258 PROTEIN"/>
    <property type="match status" value="1"/>
</dbReference>
<dbReference type="AlphaFoldDB" id="A0A4R6FV23"/>
<evidence type="ECO:0000313" key="2">
    <source>
        <dbReference type="EMBL" id="TDN85746.1"/>
    </source>
</evidence>
<dbReference type="PANTHER" id="PTHR34387:SF1">
    <property type="entry name" value="PERIPLASMIC IMMUNOGENIC PROTEIN"/>
    <property type="match status" value="1"/>
</dbReference>
<reference evidence="2 3" key="1">
    <citation type="submission" date="2019-03" db="EMBL/GenBank/DDBJ databases">
        <title>Genomic Encyclopedia of Type Strains, Phase IV (KMG-IV): sequencing the most valuable type-strain genomes for metagenomic binning, comparative biology and taxonomic classification.</title>
        <authorList>
            <person name="Goeker M."/>
        </authorList>
    </citation>
    <scope>NUCLEOTIDE SEQUENCE [LARGE SCALE GENOMIC DNA]</scope>
    <source>
        <strain evidence="2 3">DSM 25059</strain>
    </source>
</reference>
<dbReference type="RefSeq" id="WP_229668085.1">
    <property type="nucleotide sequence ID" value="NZ_BMLU01000002.1"/>
</dbReference>
<feature type="signal peptide" evidence="1">
    <location>
        <begin position="1"/>
        <end position="21"/>
    </location>
</feature>
<gene>
    <name evidence="2" type="ORF">EV664_102456</name>
</gene>
<dbReference type="Pfam" id="PF04402">
    <property type="entry name" value="SIMPL"/>
    <property type="match status" value="1"/>
</dbReference>
<proteinExistence type="predicted"/>
<dbReference type="Gene3D" id="3.30.110.170">
    <property type="entry name" value="Protein of unknown function (DUF541), domain 1"/>
    <property type="match status" value="1"/>
</dbReference>
<accession>A0A4R6FV23</accession>
<dbReference type="InterPro" id="IPR007497">
    <property type="entry name" value="SIMPL/DUF541"/>
</dbReference>
<sequence>MRKHIILTGAAMLAASLPAAAAQAQDITTAVPVPPGATVLDLTAEGSVTRTPDIATIRAGVVTEADQAAAALSANSTRMNAVLAALKKAGIADRDIQTSTIALNPKYQYGENQPPKITGYQATNTVTIRFRDVKRSGAILDALVREGANQIDGPNLSVEDLESAQDAARSDAVAKARSRAALYAKAAGLSVDRILWIRENGMSSPPRPMMVSMRAEAAKDSTQISPGEQDVNVNVEVRFLLK</sequence>
<protein>
    <recommendedName>
        <fullName evidence="4">26 kDa periplasmic immunogenic protein</fullName>
    </recommendedName>
</protein>
<dbReference type="EMBL" id="SNWD01000002">
    <property type="protein sequence ID" value="TDN85746.1"/>
    <property type="molecule type" value="Genomic_DNA"/>
</dbReference>
<dbReference type="InterPro" id="IPR052022">
    <property type="entry name" value="26kDa_periplasmic_antigen"/>
</dbReference>
<name>A0A4R6FV23_9SPHN</name>
<dbReference type="Gene3D" id="3.30.70.2970">
    <property type="entry name" value="Protein of unknown function (DUF541), domain 2"/>
    <property type="match status" value="1"/>
</dbReference>
<keyword evidence="1" id="KW-0732">Signal</keyword>
<organism evidence="2 3">
    <name type="scientific">Stakelama pacifica</name>
    <dbReference type="NCBI Taxonomy" id="517720"/>
    <lineage>
        <taxon>Bacteria</taxon>
        <taxon>Pseudomonadati</taxon>
        <taxon>Pseudomonadota</taxon>
        <taxon>Alphaproteobacteria</taxon>
        <taxon>Sphingomonadales</taxon>
        <taxon>Sphingomonadaceae</taxon>
        <taxon>Stakelama</taxon>
    </lineage>
</organism>